<comment type="caution">
    <text evidence="6">The sequence shown here is derived from an EMBL/GenBank/DDBJ whole genome shotgun (WGS) entry which is preliminary data.</text>
</comment>
<dbReference type="Pfam" id="PF02311">
    <property type="entry name" value="AraC_binding"/>
    <property type="match status" value="1"/>
</dbReference>
<name>A0A3E3J059_9FIRM</name>
<sequence length="307" mass="35572">MENTNAGAYEYVTLQPSLLINRLYTVHYFEYMNDFSFPGEAHNFWEFLCVDKGEVNVVAGSRTLSLKKDEIIFHKPNEFHTVRSNGKVAPNVVVVSFECTSPAMDFFRDRVFTIGESERSLIAQIITEARQLFSSVLDDPYLKKMELSANPPFGSAQMIQLHLEQLLIQLIRHYTAIKPELKRPATLKQKSDVDLYERIMNYLELHIYAQLTIEQICRDNLVGRSQLQKLFREKNGCGIIDYFSRMKIDAAKQLIRNQSLNFTQIADTMGYTSVHYFSRQFKKITGMTPSEYSSSIKKLSEEPQFRK</sequence>
<dbReference type="EMBL" id="QVLU01000006">
    <property type="protein sequence ID" value="RGE72481.1"/>
    <property type="molecule type" value="Genomic_DNA"/>
</dbReference>
<dbReference type="InterPro" id="IPR003313">
    <property type="entry name" value="AraC-bd"/>
</dbReference>
<evidence type="ECO:0000313" key="5">
    <source>
        <dbReference type="EMBL" id="RGE59115.1"/>
    </source>
</evidence>
<dbReference type="Gene3D" id="1.10.10.60">
    <property type="entry name" value="Homeodomain-like"/>
    <property type="match status" value="1"/>
</dbReference>
<dbReference type="Pfam" id="PF12833">
    <property type="entry name" value="HTH_18"/>
    <property type="match status" value="1"/>
</dbReference>
<reference evidence="6 8" key="1">
    <citation type="submission" date="2018-08" db="EMBL/GenBank/DDBJ databases">
        <title>A genome reference for cultivated species of the human gut microbiota.</title>
        <authorList>
            <person name="Zou Y."/>
            <person name="Xue W."/>
            <person name="Luo G."/>
        </authorList>
    </citation>
    <scope>NUCLEOTIDE SEQUENCE [LARGE SCALE GENOMIC DNA]</scope>
    <source>
        <strain evidence="6 8">AF26-4BH</strain>
        <strain evidence="5">TF05-5AC</strain>
    </source>
</reference>
<dbReference type="Gene3D" id="2.60.120.10">
    <property type="entry name" value="Jelly Rolls"/>
    <property type="match status" value="1"/>
</dbReference>
<keyword evidence="3" id="KW-0804">Transcription</keyword>
<dbReference type="SMART" id="SM00342">
    <property type="entry name" value="HTH_ARAC"/>
    <property type="match status" value="1"/>
</dbReference>
<evidence type="ECO:0000313" key="8">
    <source>
        <dbReference type="Proteomes" id="UP000261166"/>
    </source>
</evidence>
<dbReference type="PROSITE" id="PS01124">
    <property type="entry name" value="HTH_ARAC_FAMILY_2"/>
    <property type="match status" value="1"/>
</dbReference>
<dbReference type="Proteomes" id="UP000261166">
    <property type="component" value="Unassembled WGS sequence"/>
</dbReference>
<feature type="domain" description="HTH araC/xylS-type" evidence="4">
    <location>
        <begin position="197"/>
        <end position="295"/>
    </location>
</feature>
<keyword evidence="1" id="KW-0805">Transcription regulation</keyword>
<dbReference type="EMBL" id="QVLV01000009">
    <property type="protein sequence ID" value="RGE59115.1"/>
    <property type="molecule type" value="Genomic_DNA"/>
</dbReference>
<dbReference type="RefSeq" id="WP_021639474.1">
    <property type="nucleotide sequence ID" value="NZ_CALBAU010000200.1"/>
</dbReference>
<dbReference type="SUPFAM" id="SSF46689">
    <property type="entry name" value="Homeodomain-like"/>
    <property type="match status" value="1"/>
</dbReference>
<evidence type="ECO:0000256" key="1">
    <source>
        <dbReference type="ARBA" id="ARBA00023015"/>
    </source>
</evidence>
<evidence type="ECO:0000256" key="2">
    <source>
        <dbReference type="ARBA" id="ARBA00023125"/>
    </source>
</evidence>
<dbReference type="GeneID" id="97987969"/>
<accession>A0A3E3J059</accession>
<proteinExistence type="predicted"/>
<evidence type="ECO:0000313" key="6">
    <source>
        <dbReference type="EMBL" id="RGE72481.1"/>
    </source>
</evidence>
<dbReference type="Proteomes" id="UP000260812">
    <property type="component" value="Unassembled WGS sequence"/>
</dbReference>
<dbReference type="InterPro" id="IPR020449">
    <property type="entry name" value="Tscrpt_reg_AraC-type_HTH"/>
</dbReference>
<dbReference type="GO" id="GO:0003700">
    <property type="term" value="F:DNA-binding transcription factor activity"/>
    <property type="evidence" value="ECO:0007669"/>
    <property type="project" value="InterPro"/>
</dbReference>
<dbReference type="OrthoDB" id="249627at2"/>
<dbReference type="InterPro" id="IPR018062">
    <property type="entry name" value="HTH_AraC-typ_CS"/>
</dbReference>
<dbReference type="InterPro" id="IPR014710">
    <property type="entry name" value="RmlC-like_jellyroll"/>
</dbReference>
<dbReference type="PANTHER" id="PTHR43280">
    <property type="entry name" value="ARAC-FAMILY TRANSCRIPTIONAL REGULATOR"/>
    <property type="match status" value="1"/>
</dbReference>
<keyword evidence="2" id="KW-0238">DNA-binding</keyword>
<organism evidence="6 8">
    <name type="scientific">Eisenbergiella massiliensis</name>
    <dbReference type="NCBI Taxonomy" id="1720294"/>
    <lineage>
        <taxon>Bacteria</taxon>
        <taxon>Bacillati</taxon>
        <taxon>Bacillota</taxon>
        <taxon>Clostridia</taxon>
        <taxon>Lachnospirales</taxon>
        <taxon>Lachnospiraceae</taxon>
        <taxon>Eisenbergiella</taxon>
    </lineage>
</organism>
<dbReference type="SUPFAM" id="SSF51215">
    <property type="entry name" value="Regulatory protein AraC"/>
    <property type="match status" value="1"/>
</dbReference>
<dbReference type="PANTHER" id="PTHR43280:SF2">
    <property type="entry name" value="HTH-TYPE TRANSCRIPTIONAL REGULATOR EXSA"/>
    <property type="match status" value="1"/>
</dbReference>
<keyword evidence="7" id="KW-1185">Reference proteome</keyword>
<gene>
    <name evidence="6" type="ORF">DWY69_09045</name>
    <name evidence="5" type="ORF">DXC51_14125</name>
</gene>
<dbReference type="PROSITE" id="PS00041">
    <property type="entry name" value="HTH_ARAC_FAMILY_1"/>
    <property type="match status" value="1"/>
</dbReference>
<dbReference type="PRINTS" id="PR00032">
    <property type="entry name" value="HTHARAC"/>
</dbReference>
<evidence type="ECO:0000256" key="3">
    <source>
        <dbReference type="ARBA" id="ARBA00023163"/>
    </source>
</evidence>
<evidence type="ECO:0000259" key="4">
    <source>
        <dbReference type="PROSITE" id="PS01124"/>
    </source>
</evidence>
<dbReference type="InterPro" id="IPR018060">
    <property type="entry name" value="HTH_AraC"/>
</dbReference>
<protein>
    <submittedName>
        <fullName evidence="6">AraC family transcriptional regulator</fullName>
    </submittedName>
</protein>
<dbReference type="AlphaFoldDB" id="A0A3E3J059"/>
<dbReference type="InterPro" id="IPR009057">
    <property type="entry name" value="Homeodomain-like_sf"/>
</dbReference>
<dbReference type="InterPro" id="IPR037923">
    <property type="entry name" value="HTH-like"/>
</dbReference>
<evidence type="ECO:0000313" key="7">
    <source>
        <dbReference type="Proteomes" id="UP000260812"/>
    </source>
</evidence>
<dbReference type="GO" id="GO:0043565">
    <property type="term" value="F:sequence-specific DNA binding"/>
    <property type="evidence" value="ECO:0007669"/>
    <property type="project" value="InterPro"/>
</dbReference>